<evidence type="ECO:0000259" key="1">
    <source>
        <dbReference type="Pfam" id="PF01408"/>
    </source>
</evidence>
<proteinExistence type="predicted"/>
<dbReference type="Proteomes" id="UP000292958">
    <property type="component" value="Unassembled WGS sequence"/>
</dbReference>
<accession>A0A4Q7YNE3</accession>
<sequence length="525" mass="57799">MLPKIAVIGNGYWGRNLVRNFHALGVLACVCDSRAEALEDAHVQFGVDTCSSFETLLSNPEIQGVAIAAPAVQHYQLAKEFMLAGKDVYVEKPLALLVDQGQELASIAENEHRILMVGHILQYHPAILKLKELLGSGELGRIQYIYSSRLNWGKLRIEENILWSFAPHDISAILYLLDEKPVGVSATGGSYINPQIYDTTLAACEFQSGVKAHIFVSWLHPFKEQRMVIVGEQKTAVFDDIEKERKLVLYPHRIDWVNRLPAASKDEGQVLVLPTVEPLRKECEHFIESMVTRIKPRTDAREGVRVLQVLDACERSLHAQGRLVKFHESPLKYFADPTAVIESGCEIGPGSKIWHFSHIMAGSRIGCNCNLGQNVVISPTVVIGDRVKIQNNVSVYTGVELEDDVFCGPSMVFTNVINPRSHVERKHEYRRTLVKRGASIGANATIVCGVTLGQHCFVAAGAVVTHDVPDYGLVMGVPATLAGWVCVCGVSLSGAGEVTCSDCGRDYHIDVHCCREVIHTSVFAA</sequence>
<comment type="caution">
    <text evidence="3">The sequence shown here is derived from an EMBL/GenBank/DDBJ whole genome shotgun (WGS) entry which is preliminary data.</text>
</comment>
<dbReference type="CDD" id="cd03358">
    <property type="entry name" value="LbH_WxcM_N_like"/>
    <property type="match status" value="1"/>
</dbReference>
<dbReference type="SUPFAM" id="SSF51161">
    <property type="entry name" value="Trimeric LpxA-like enzymes"/>
    <property type="match status" value="1"/>
</dbReference>
<dbReference type="GO" id="GO:0000166">
    <property type="term" value="F:nucleotide binding"/>
    <property type="evidence" value="ECO:0007669"/>
    <property type="project" value="InterPro"/>
</dbReference>
<dbReference type="Gene3D" id="3.30.360.10">
    <property type="entry name" value="Dihydrodipicolinate Reductase, domain 2"/>
    <property type="match status" value="1"/>
</dbReference>
<dbReference type="InterPro" id="IPR000683">
    <property type="entry name" value="Gfo/Idh/MocA-like_OxRdtase_N"/>
</dbReference>
<keyword evidence="3" id="KW-0808">Transferase</keyword>
<dbReference type="SUPFAM" id="SSF55347">
    <property type="entry name" value="Glyceraldehyde-3-phosphate dehydrogenase-like, C-terminal domain"/>
    <property type="match status" value="1"/>
</dbReference>
<dbReference type="PANTHER" id="PTHR43377">
    <property type="entry name" value="BILIVERDIN REDUCTASE A"/>
    <property type="match status" value="1"/>
</dbReference>
<reference evidence="3 4" key="1">
    <citation type="submission" date="2019-02" db="EMBL/GenBank/DDBJ databases">
        <title>Genomic Encyclopedia of Archaeal and Bacterial Type Strains, Phase II (KMG-II): from individual species to whole genera.</title>
        <authorList>
            <person name="Goeker M."/>
        </authorList>
    </citation>
    <scope>NUCLEOTIDE SEQUENCE [LARGE SCALE GENOMIC DNA]</scope>
    <source>
        <strain evidence="3 4">DSM 18101</strain>
    </source>
</reference>
<dbReference type="SUPFAM" id="SSF51735">
    <property type="entry name" value="NAD(P)-binding Rossmann-fold domains"/>
    <property type="match status" value="1"/>
</dbReference>
<dbReference type="AlphaFoldDB" id="A0A4Q7YNE3"/>
<feature type="domain" description="GFO/IDH/MocA-like oxidoreductase" evidence="2">
    <location>
        <begin position="128"/>
        <end position="236"/>
    </location>
</feature>
<dbReference type="EMBL" id="SHKW01000001">
    <property type="protein sequence ID" value="RZU38910.1"/>
    <property type="molecule type" value="Genomic_DNA"/>
</dbReference>
<dbReference type="GO" id="GO:0016740">
    <property type="term" value="F:transferase activity"/>
    <property type="evidence" value="ECO:0007669"/>
    <property type="project" value="UniProtKB-KW"/>
</dbReference>
<dbReference type="OrthoDB" id="9783105at2"/>
<feature type="domain" description="Gfo/Idh/MocA-like oxidoreductase N-terminal" evidence="1">
    <location>
        <begin position="4"/>
        <end position="119"/>
    </location>
</feature>
<dbReference type="InterPro" id="IPR055170">
    <property type="entry name" value="GFO_IDH_MocA-like_dom"/>
</dbReference>
<dbReference type="InterPro" id="IPR036291">
    <property type="entry name" value="NAD(P)-bd_dom_sf"/>
</dbReference>
<gene>
    <name evidence="3" type="ORF">BDD14_0218</name>
</gene>
<evidence type="ECO:0000313" key="4">
    <source>
        <dbReference type="Proteomes" id="UP000292958"/>
    </source>
</evidence>
<dbReference type="InterPro" id="IPR001451">
    <property type="entry name" value="Hexapep"/>
</dbReference>
<dbReference type="RefSeq" id="WP_130417195.1">
    <property type="nucleotide sequence ID" value="NZ_SHKW01000001.1"/>
</dbReference>
<dbReference type="Pfam" id="PF01408">
    <property type="entry name" value="GFO_IDH_MocA"/>
    <property type="match status" value="1"/>
</dbReference>
<dbReference type="PANTHER" id="PTHR43377:SF6">
    <property type="entry name" value="GFO_IDH_MOCA-LIKE OXIDOREDUCTASE N-TERMINAL DOMAIN-CONTAINING PROTEIN"/>
    <property type="match status" value="1"/>
</dbReference>
<organism evidence="3 4">
    <name type="scientific">Edaphobacter modestus</name>
    <dbReference type="NCBI Taxonomy" id="388466"/>
    <lineage>
        <taxon>Bacteria</taxon>
        <taxon>Pseudomonadati</taxon>
        <taxon>Acidobacteriota</taxon>
        <taxon>Terriglobia</taxon>
        <taxon>Terriglobales</taxon>
        <taxon>Acidobacteriaceae</taxon>
        <taxon>Edaphobacter</taxon>
    </lineage>
</organism>
<dbReference type="Pfam" id="PF22725">
    <property type="entry name" value="GFO_IDH_MocA_C3"/>
    <property type="match status" value="1"/>
</dbReference>
<evidence type="ECO:0000259" key="2">
    <source>
        <dbReference type="Pfam" id="PF22725"/>
    </source>
</evidence>
<protein>
    <submittedName>
        <fullName evidence="3">UDP-2-acetamido-3-amino-2,3-dideoxy-glucuronate N-acetyltransferase</fullName>
    </submittedName>
</protein>
<evidence type="ECO:0000313" key="3">
    <source>
        <dbReference type="EMBL" id="RZU38910.1"/>
    </source>
</evidence>
<keyword evidence="4" id="KW-1185">Reference proteome</keyword>
<dbReference type="Gene3D" id="3.40.50.720">
    <property type="entry name" value="NAD(P)-binding Rossmann-like Domain"/>
    <property type="match status" value="1"/>
</dbReference>
<dbReference type="Gene3D" id="2.160.10.10">
    <property type="entry name" value="Hexapeptide repeat proteins"/>
    <property type="match status" value="1"/>
</dbReference>
<dbReference type="InterPro" id="IPR051450">
    <property type="entry name" value="Gfo/Idh/MocA_Oxidoreductases"/>
</dbReference>
<dbReference type="InterPro" id="IPR011004">
    <property type="entry name" value="Trimer_LpxA-like_sf"/>
</dbReference>
<dbReference type="Pfam" id="PF00132">
    <property type="entry name" value="Hexapep"/>
    <property type="match status" value="2"/>
</dbReference>
<name>A0A4Q7YNE3_9BACT</name>